<reference evidence="1 2" key="1">
    <citation type="journal article" date="2019" name="Int. J. Syst. Evol. Microbiol.">
        <title>The Global Catalogue of Microorganisms (GCM) 10K type strain sequencing project: providing services to taxonomists for standard genome sequencing and annotation.</title>
        <authorList>
            <consortium name="The Broad Institute Genomics Platform"/>
            <consortium name="The Broad Institute Genome Sequencing Center for Infectious Disease"/>
            <person name="Wu L."/>
            <person name="Ma J."/>
        </authorList>
    </citation>
    <scope>NUCLEOTIDE SEQUENCE [LARGE SCALE GENOMIC DNA]</scope>
    <source>
        <strain evidence="1 2">CGMCC 1.12563</strain>
    </source>
</reference>
<proteinExistence type="predicted"/>
<organism evidence="1 2">
    <name type="scientific">Halomarina rubra</name>
    <dbReference type="NCBI Taxonomy" id="2071873"/>
    <lineage>
        <taxon>Archaea</taxon>
        <taxon>Methanobacteriati</taxon>
        <taxon>Methanobacteriota</taxon>
        <taxon>Stenosarchaea group</taxon>
        <taxon>Halobacteria</taxon>
        <taxon>Halobacteriales</taxon>
        <taxon>Natronomonadaceae</taxon>
        <taxon>Halomarina</taxon>
    </lineage>
</organism>
<accession>A0ABD6AYP0</accession>
<dbReference type="InterPro" id="IPR011066">
    <property type="entry name" value="MscS_channel_C_sf"/>
</dbReference>
<sequence>MANETRRVAVGFGISYDDDIEQARAAIIDEASRVDGTFDHPEPTAPDTGLRDSAILLQGRL</sequence>
<dbReference type="SUPFAM" id="SSF82689">
    <property type="entry name" value="Mechanosensitive channel protein MscS (YggB), C-terminal domain"/>
    <property type="match status" value="1"/>
</dbReference>
<dbReference type="AlphaFoldDB" id="A0ABD6AYP0"/>
<dbReference type="Proteomes" id="UP001597187">
    <property type="component" value="Unassembled WGS sequence"/>
</dbReference>
<evidence type="ECO:0000313" key="1">
    <source>
        <dbReference type="EMBL" id="MFD1514480.1"/>
    </source>
</evidence>
<gene>
    <name evidence="1" type="ORF">ACFSBT_14455</name>
</gene>
<dbReference type="Gene3D" id="3.30.70.100">
    <property type="match status" value="1"/>
</dbReference>
<dbReference type="RefSeq" id="WP_369694247.1">
    <property type="nucleotide sequence ID" value="NZ_JALXFV010000007.1"/>
</dbReference>
<dbReference type="EMBL" id="JBHUDC010000007">
    <property type="protein sequence ID" value="MFD1514480.1"/>
    <property type="molecule type" value="Genomic_DNA"/>
</dbReference>
<name>A0ABD6AYP0_9EURY</name>
<keyword evidence="2" id="KW-1185">Reference proteome</keyword>
<evidence type="ECO:0000313" key="2">
    <source>
        <dbReference type="Proteomes" id="UP001597187"/>
    </source>
</evidence>
<comment type="caution">
    <text evidence="1">The sequence shown here is derived from an EMBL/GenBank/DDBJ whole genome shotgun (WGS) entry which is preliminary data.</text>
</comment>
<protein>
    <submittedName>
        <fullName evidence="1">Uncharacterized protein</fullName>
    </submittedName>
</protein>